<protein>
    <submittedName>
        <fullName evidence="3">Inositol-3-phosphate synthase</fullName>
    </submittedName>
</protein>
<keyword evidence="2" id="KW-1185">Reference proteome</keyword>
<evidence type="ECO:0000313" key="1">
    <source>
        <dbReference type="EMBL" id="VDK47202.1"/>
    </source>
</evidence>
<evidence type="ECO:0000313" key="3">
    <source>
        <dbReference type="WBParaSite" id="GPUH_0000477301-mRNA-1"/>
    </source>
</evidence>
<reference evidence="3" key="1">
    <citation type="submission" date="2016-06" db="UniProtKB">
        <authorList>
            <consortium name="WormBaseParasite"/>
        </authorList>
    </citation>
    <scope>IDENTIFICATION</scope>
</reference>
<accession>A0A183D7S5</accession>
<name>A0A183D7S5_9BILA</name>
<evidence type="ECO:0000313" key="2">
    <source>
        <dbReference type="Proteomes" id="UP000271098"/>
    </source>
</evidence>
<dbReference type="Proteomes" id="UP000271098">
    <property type="component" value="Unassembled WGS sequence"/>
</dbReference>
<dbReference type="WBParaSite" id="GPUH_0000477301-mRNA-1">
    <property type="protein sequence ID" value="GPUH_0000477301-mRNA-1"/>
    <property type="gene ID" value="GPUH_0000477301"/>
</dbReference>
<sequence>MVCDVLQAMKTSVGGLNIFLAANYDWIVKQAVPPDDYVAFIKSFAGVLFKLYVKQYESEHKNEIVFDEKEDKVKKGYSYVEMPTIVLITVPKASCVVSFSDVSSEANGVSLPRHRSSPLRSVACGAGMIEPAAEAKCCVFNDAVKDLAQKWKTSMRKLVVS</sequence>
<dbReference type="AlphaFoldDB" id="A0A183D7S5"/>
<organism evidence="3">
    <name type="scientific">Gongylonema pulchrum</name>
    <dbReference type="NCBI Taxonomy" id="637853"/>
    <lineage>
        <taxon>Eukaryota</taxon>
        <taxon>Metazoa</taxon>
        <taxon>Ecdysozoa</taxon>
        <taxon>Nematoda</taxon>
        <taxon>Chromadorea</taxon>
        <taxon>Rhabditida</taxon>
        <taxon>Spirurina</taxon>
        <taxon>Spiruromorpha</taxon>
        <taxon>Spiruroidea</taxon>
        <taxon>Gongylonematidae</taxon>
        <taxon>Gongylonema</taxon>
    </lineage>
</organism>
<proteinExistence type="predicted"/>
<reference evidence="1 2" key="2">
    <citation type="submission" date="2018-11" db="EMBL/GenBank/DDBJ databases">
        <authorList>
            <consortium name="Pathogen Informatics"/>
        </authorList>
    </citation>
    <scope>NUCLEOTIDE SEQUENCE [LARGE SCALE GENOMIC DNA]</scope>
</reference>
<gene>
    <name evidence="1" type="ORF">GPUH_LOCUS4766</name>
</gene>
<dbReference type="OrthoDB" id="5817643at2759"/>
<dbReference type="EMBL" id="UYRT01009357">
    <property type="protein sequence ID" value="VDK47202.1"/>
    <property type="molecule type" value="Genomic_DNA"/>
</dbReference>